<accession>A0ABU6ZN12</accession>
<evidence type="ECO:0000256" key="1">
    <source>
        <dbReference type="SAM" id="MobiDB-lite"/>
    </source>
</evidence>
<gene>
    <name evidence="2" type="ORF">PIB30_073373</name>
</gene>
<dbReference type="EMBL" id="JASCZI010272749">
    <property type="protein sequence ID" value="MED6223370.1"/>
    <property type="molecule type" value="Genomic_DNA"/>
</dbReference>
<dbReference type="Proteomes" id="UP001341840">
    <property type="component" value="Unassembled WGS sequence"/>
</dbReference>
<reference evidence="2 3" key="1">
    <citation type="journal article" date="2023" name="Plants (Basel)">
        <title>Bridging the Gap: Combining Genomics and Transcriptomics Approaches to Understand Stylosanthes scabra, an Orphan Legume from the Brazilian Caatinga.</title>
        <authorList>
            <person name="Ferreira-Neto J.R.C."/>
            <person name="da Silva M.D."/>
            <person name="Binneck E."/>
            <person name="de Melo N.F."/>
            <person name="da Silva R.H."/>
            <person name="de Melo A.L.T.M."/>
            <person name="Pandolfi V."/>
            <person name="Bustamante F.O."/>
            <person name="Brasileiro-Vidal A.C."/>
            <person name="Benko-Iseppon A.M."/>
        </authorList>
    </citation>
    <scope>NUCLEOTIDE SEQUENCE [LARGE SCALE GENOMIC DNA]</scope>
    <source>
        <tissue evidence="2">Leaves</tissue>
    </source>
</reference>
<comment type="caution">
    <text evidence="2">The sequence shown here is derived from an EMBL/GenBank/DDBJ whole genome shotgun (WGS) entry which is preliminary data.</text>
</comment>
<keyword evidence="3" id="KW-1185">Reference proteome</keyword>
<feature type="region of interest" description="Disordered" evidence="1">
    <location>
        <begin position="122"/>
        <end position="143"/>
    </location>
</feature>
<organism evidence="2 3">
    <name type="scientific">Stylosanthes scabra</name>
    <dbReference type="NCBI Taxonomy" id="79078"/>
    <lineage>
        <taxon>Eukaryota</taxon>
        <taxon>Viridiplantae</taxon>
        <taxon>Streptophyta</taxon>
        <taxon>Embryophyta</taxon>
        <taxon>Tracheophyta</taxon>
        <taxon>Spermatophyta</taxon>
        <taxon>Magnoliopsida</taxon>
        <taxon>eudicotyledons</taxon>
        <taxon>Gunneridae</taxon>
        <taxon>Pentapetalae</taxon>
        <taxon>rosids</taxon>
        <taxon>fabids</taxon>
        <taxon>Fabales</taxon>
        <taxon>Fabaceae</taxon>
        <taxon>Papilionoideae</taxon>
        <taxon>50 kb inversion clade</taxon>
        <taxon>dalbergioids sensu lato</taxon>
        <taxon>Dalbergieae</taxon>
        <taxon>Pterocarpus clade</taxon>
        <taxon>Stylosanthes</taxon>
    </lineage>
</organism>
<protein>
    <submittedName>
        <fullName evidence="2">Uncharacterized protein</fullName>
    </submittedName>
</protein>
<evidence type="ECO:0000313" key="3">
    <source>
        <dbReference type="Proteomes" id="UP001341840"/>
    </source>
</evidence>
<sequence>MDGWIDGVKGRIRGKGVGDIVVDGEKSMNTLASRQQVHGSNLDHEMMPGDACMILTKGQIALTCHFHLGQVNGAKGFAVMPGYSYAPHALSGKMEKGSLRSNKGRNWSILDRAPTLRRGDSRLGVQSISSGPNHPGLGMDANA</sequence>
<proteinExistence type="predicted"/>
<evidence type="ECO:0000313" key="2">
    <source>
        <dbReference type="EMBL" id="MED6223370.1"/>
    </source>
</evidence>
<name>A0ABU6ZN12_9FABA</name>